<dbReference type="RefSeq" id="WP_270042452.1">
    <property type="nucleotide sequence ID" value="NZ_JAPDOD010000023.1"/>
</dbReference>
<dbReference type="Pfam" id="PF00072">
    <property type="entry name" value="Response_reg"/>
    <property type="match status" value="1"/>
</dbReference>
<evidence type="ECO:0000313" key="6">
    <source>
        <dbReference type="EMBL" id="MDA0163210.1"/>
    </source>
</evidence>
<dbReference type="PROSITE" id="PS50043">
    <property type="entry name" value="HTH_LUXR_2"/>
    <property type="match status" value="1"/>
</dbReference>
<reference evidence="6" key="1">
    <citation type="submission" date="2022-10" db="EMBL/GenBank/DDBJ databases">
        <title>The WGS of Solirubrobacter ginsenosidimutans DSM 21036.</title>
        <authorList>
            <person name="Jiang Z."/>
        </authorList>
    </citation>
    <scope>NUCLEOTIDE SEQUENCE</scope>
    <source>
        <strain evidence="6">DSM 21036</strain>
    </source>
</reference>
<evidence type="ECO:0000256" key="3">
    <source>
        <dbReference type="PROSITE-ProRule" id="PRU00169"/>
    </source>
</evidence>
<dbReference type="InterPro" id="IPR058245">
    <property type="entry name" value="NreC/VraR/RcsB-like_REC"/>
</dbReference>
<evidence type="ECO:0000256" key="1">
    <source>
        <dbReference type="ARBA" id="ARBA00022553"/>
    </source>
</evidence>
<dbReference type="InterPro" id="IPR000792">
    <property type="entry name" value="Tscrpt_reg_LuxR_C"/>
</dbReference>
<dbReference type="Proteomes" id="UP001149140">
    <property type="component" value="Unassembled WGS sequence"/>
</dbReference>
<evidence type="ECO:0000259" key="4">
    <source>
        <dbReference type="PROSITE" id="PS50043"/>
    </source>
</evidence>
<keyword evidence="7" id="KW-1185">Reference proteome</keyword>
<feature type="modified residue" description="4-aspartylphosphate" evidence="3">
    <location>
        <position position="54"/>
    </location>
</feature>
<dbReference type="CDD" id="cd06170">
    <property type="entry name" value="LuxR_C_like"/>
    <property type="match status" value="1"/>
</dbReference>
<dbReference type="Gene3D" id="3.40.50.2300">
    <property type="match status" value="1"/>
</dbReference>
<organism evidence="6 7">
    <name type="scientific">Solirubrobacter ginsenosidimutans</name>
    <dbReference type="NCBI Taxonomy" id="490573"/>
    <lineage>
        <taxon>Bacteria</taxon>
        <taxon>Bacillati</taxon>
        <taxon>Actinomycetota</taxon>
        <taxon>Thermoleophilia</taxon>
        <taxon>Solirubrobacterales</taxon>
        <taxon>Solirubrobacteraceae</taxon>
        <taxon>Solirubrobacter</taxon>
    </lineage>
</organism>
<comment type="caution">
    <text evidence="6">The sequence shown here is derived from an EMBL/GenBank/DDBJ whole genome shotgun (WGS) entry which is preliminary data.</text>
</comment>
<dbReference type="SMART" id="SM00421">
    <property type="entry name" value="HTH_LUXR"/>
    <property type="match status" value="1"/>
</dbReference>
<dbReference type="PROSITE" id="PS50110">
    <property type="entry name" value="RESPONSE_REGULATORY"/>
    <property type="match status" value="1"/>
</dbReference>
<proteinExistence type="predicted"/>
<dbReference type="InterPro" id="IPR039420">
    <property type="entry name" value="WalR-like"/>
</dbReference>
<protein>
    <submittedName>
        <fullName evidence="6">Response regulator transcription factor</fullName>
    </submittedName>
</protein>
<evidence type="ECO:0000259" key="5">
    <source>
        <dbReference type="PROSITE" id="PS50110"/>
    </source>
</evidence>
<dbReference type="SMART" id="SM00448">
    <property type="entry name" value="REC"/>
    <property type="match status" value="1"/>
</dbReference>
<name>A0A9X3MVB7_9ACTN</name>
<dbReference type="CDD" id="cd17535">
    <property type="entry name" value="REC_NarL-like"/>
    <property type="match status" value="1"/>
</dbReference>
<dbReference type="Pfam" id="PF00196">
    <property type="entry name" value="GerE"/>
    <property type="match status" value="1"/>
</dbReference>
<evidence type="ECO:0000313" key="7">
    <source>
        <dbReference type="Proteomes" id="UP001149140"/>
    </source>
</evidence>
<keyword evidence="2" id="KW-0238">DNA-binding</keyword>
<dbReference type="SUPFAM" id="SSF52172">
    <property type="entry name" value="CheY-like"/>
    <property type="match status" value="1"/>
</dbReference>
<keyword evidence="1 3" id="KW-0597">Phosphoprotein</keyword>
<dbReference type="PRINTS" id="PR00038">
    <property type="entry name" value="HTHLUXR"/>
</dbReference>
<dbReference type="PANTHER" id="PTHR43214:SF43">
    <property type="entry name" value="TWO-COMPONENT RESPONSE REGULATOR"/>
    <property type="match status" value="1"/>
</dbReference>
<dbReference type="GO" id="GO:0006355">
    <property type="term" value="P:regulation of DNA-templated transcription"/>
    <property type="evidence" value="ECO:0007669"/>
    <property type="project" value="InterPro"/>
</dbReference>
<gene>
    <name evidence="6" type="ORF">OM076_23250</name>
</gene>
<dbReference type="GO" id="GO:0000160">
    <property type="term" value="P:phosphorelay signal transduction system"/>
    <property type="evidence" value="ECO:0007669"/>
    <property type="project" value="InterPro"/>
</dbReference>
<dbReference type="AlphaFoldDB" id="A0A9X3MVB7"/>
<dbReference type="InterPro" id="IPR001789">
    <property type="entry name" value="Sig_transdc_resp-reg_receiver"/>
</dbReference>
<sequence>MTLQLVLVEDHQALREGLELLLGRDGIEVLGTAGTAAEGRKLVEKLKPDVALIDIRLGDESGIELTAQLIDADPERRVVLYTGSNEIDLLIKGLDSGARGYALKEGTQIELRTALTTVAEGGTYVDPRLHPALLSRRATQTQKSLSKREREIMDLLAQGLTGEQVAEKLYLSPETIKTHIRNAMNKLEANTRVHAIAIALREGFISAPSGSS</sequence>
<dbReference type="PANTHER" id="PTHR43214">
    <property type="entry name" value="TWO-COMPONENT RESPONSE REGULATOR"/>
    <property type="match status" value="1"/>
</dbReference>
<dbReference type="EMBL" id="JAPDOD010000023">
    <property type="protein sequence ID" value="MDA0163210.1"/>
    <property type="molecule type" value="Genomic_DNA"/>
</dbReference>
<feature type="domain" description="HTH luxR-type" evidence="4">
    <location>
        <begin position="138"/>
        <end position="203"/>
    </location>
</feature>
<evidence type="ECO:0000256" key="2">
    <source>
        <dbReference type="ARBA" id="ARBA00023125"/>
    </source>
</evidence>
<dbReference type="InterPro" id="IPR011006">
    <property type="entry name" value="CheY-like_superfamily"/>
</dbReference>
<feature type="domain" description="Response regulatory" evidence="5">
    <location>
        <begin position="4"/>
        <end position="119"/>
    </location>
</feature>
<dbReference type="GO" id="GO:0003677">
    <property type="term" value="F:DNA binding"/>
    <property type="evidence" value="ECO:0007669"/>
    <property type="project" value="UniProtKB-KW"/>
</dbReference>
<accession>A0A9X3MVB7</accession>